<comment type="caution">
    <text evidence="3">The sequence shown here is derived from an EMBL/GenBank/DDBJ whole genome shotgun (WGS) entry which is preliminary data.</text>
</comment>
<dbReference type="InterPro" id="IPR004143">
    <property type="entry name" value="BPL_LPL_catalytic"/>
</dbReference>
<feature type="domain" description="BPL/LPL catalytic" evidence="2">
    <location>
        <begin position="27"/>
        <end position="221"/>
    </location>
</feature>
<keyword evidence="4" id="KW-1185">Reference proteome</keyword>
<evidence type="ECO:0000313" key="4">
    <source>
        <dbReference type="Proteomes" id="UP001166304"/>
    </source>
</evidence>
<dbReference type="InterPro" id="IPR045864">
    <property type="entry name" value="aa-tRNA-synth_II/BPL/LPL"/>
</dbReference>
<dbReference type="GO" id="GO:0016874">
    <property type="term" value="F:ligase activity"/>
    <property type="evidence" value="ECO:0007669"/>
    <property type="project" value="UniProtKB-KW"/>
</dbReference>
<evidence type="ECO:0000256" key="1">
    <source>
        <dbReference type="SAM" id="MobiDB-lite"/>
    </source>
</evidence>
<reference evidence="3" key="1">
    <citation type="submission" date="2021-06" db="EMBL/GenBank/DDBJ databases">
        <title>New haloarchaea isolates fom saline soil.</title>
        <authorList>
            <person name="Duran-Viseras A."/>
            <person name="Sanchez-Porro C.S."/>
            <person name="Ventosa A."/>
        </authorList>
    </citation>
    <scope>NUCLEOTIDE SEQUENCE</scope>
    <source>
        <strain evidence="3">JCM 18369</strain>
    </source>
</reference>
<organism evidence="3 4">
    <name type="scientific">Haloarcula salina</name>
    <dbReference type="NCBI Taxonomy" id="1429914"/>
    <lineage>
        <taxon>Archaea</taxon>
        <taxon>Methanobacteriati</taxon>
        <taxon>Methanobacteriota</taxon>
        <taxon>Stenosarchaea group</taxon>
        <taxon>Halobacteria</taxon>
        <taxon>Halobacteriales</taxon>
        <taxon>Haloarculaceae</taxon>
        <taxon>Haloarcula</taxon>
    </lineage>
</organism>
<keyword evidence="3" id="KW-0436">Ligase</keyword>
<evidence type="ECO:0000313" key="3">
    <source>
        <dbReference type="EMBL" id="MBV0903801.1"/>
    </source>
</evidence>
<dbReference type="EMBL" id="JAHQXE010000007">
    <property type="protein sequence ID" value="MBV0903801.1"/>
    <property type="molecule type" value="Genomic_DNA"/>
</dbReference>
<accession>A0AA41G3X1</accession>
<sequence length="227" mass="24206">MRLLRGRAADPDRDYRRTREMTDRVASDREAALRVWRPHRQVAFGRRDASSDGYERAQAAARDRGYAVVERSVGGRAVAYTGSTVAVALAEPTDDPRGIIQSRYDRVSDAVKQALSDCGVDAREGEPPDSFCPGTHSLQAAGKVAGLAQRVRQSVAVVGAVVVVRDHEELAAVLTPVYAALGVPFDPDSVGSVARAGGTDDPDRVAAALEAALTAERDASVSHIRDT</sequence>
<dbReference type="Pfam" id="PF21948">
    <property type="entry name" value="LplA-B_cat"/>
    <property type="match status" value="1"/>
</dbReference>
<gene>
    <name evidence="3" type="ORF">KTS37_18620</name>
</gene>
<dbReference type="PROSITE" id="PS51733">
    <property type="entry name" value="BPL_LPL_CATALYTIC"/>
    <property type="match status" value="1"/>
</dbReference>
<evidence type="ECO:0000259" key="2">
    <source>
        <dbReference type="PROSITE" id="PS51733"/>
    </source>
</evidence>
<dbReference type="Gene3D" id="3.30.930.10">
    <property type="entry name" value="Bira Bifunctional Protein, Domain 2"/>
    <property type="match status" value="1"/>
</dbReference>
<proteinExistence type="predicted"/>
<dbReference type="Proteomes" id="UP001166304">
    <property type="component" value="Unassembled WGS sequence"/>
</dbReference>
<dbReference type="AlphaFoldDB" id="A0AA41G3X1"/>
<feature type="compositionally biased region" description="Basic and acidic residues" evidence="1">
    <location>
        <begin position="7"/>
        <end position="24"/>
    </location>
</feature>
<name>A0AA41G3X1_9EURY</name>
<protein>
    <submittedName>
        <fullName evidence="3">Lipoate--protein ligase family protein</fullName>
    </submittedName>
</protein>
<dbReference type="SUPFAM" id="SSF55681">
    <property type="entry name" value="Class II aaRS and biotin synthetases"/>
    <property type="match status" value="1"/>
</dbReference>
<dbReference type="RefSeq" id="WP_162415035.1">
    <property type="nucleotide sequence ID" value="NZ_JAHQXE010000007.1"/>
</dbReference>
<feature type="region of interest" description="Disordered" evidence="1">
    <location>
        <begin position="1"/>
        <end position="24"/>
    </location>
</feature>